<sequence>MEKEHHDPSRPSSSGEDSTSIDVVAQREMEAMTRIASSQLGRQLSSHSTFRKDDPRLDPSNPDFDYRVWAQMALKTMDRSGIELQRQGIAFSNLSISGSGSSLQFQETIASTFTVPFRKLTSVISGGKKTTRRKILHEFDGLLESGELLLVLGRPGSGCSTFLKTICGHLGGLTVEPTTEIQYEGISFEDMIQRYRGEITYNQEVDIHFPHLTVGETLSFAARARAPHRRMNQISREEYAETIVQVVLAVFGLSHTKDTKVGDNMIRGVSGGERKRVSIAEMFLSRSRIGAWDNSTRGLDAASALRFVETLRLSADLGESCHAVAAYQASQSMYDLFDKVILLYEGHEIYYGPAADASAYFEEMGWDRPRRQMTGDFLTSITNPGERRPRPGMEEKVPRTAQEFAQYWKRSPEYKNVRNQVAKYRNDHPLNGDEASAFHTDHKEQQARHARESSPYLLSIPMQVRLCVRRAFQRMRNDMPTTMSTVVVQIVLSLIVGSIFYNSPNTTTGFFQKGAVLYFAILLNALLTINEIMLLYSQRPIVEKQAAFAFVHPFTEAIASVLVDLPIKVLRVTIFSIVLYFMGNLRREPSQFFIFYLFLITSVLTMSGIFRSIASLTRSIGQAMAMAGVMVLCIAVYTGFTVPQPYMHPWLSWIRWINPIYYSFEALVSNEFHGREFPCGRLIPSYANGTAFICSAVGAVAGQHYVSGDAFIEGNYEYHYSHVWRNFGILIAFMIFFNGLYFTATELRTGNVSKAETLLFRPGHAPRYLQDEGDVESSQASTQNVSPQTETNYDTMHLPKQKDVLSWKGINYDIPVKDGTRRLLDNVNGWVKPGTLTALMGVSGAGKTTLLDVLAQRVSIGVVTGDILVNGKGLQSNFPRRTGYVQQQDLHLETTTVREALRFSAILRQPKIVSKEEKYEYVEEVIKVLGMEDFAEAVVGNLGEGLNVEQRKLLSIGVELAAKPTLLIFLDEPTSGLDSQSSWTICAFLRKLADHGQAVLATIHQPSALLFQEFDRLLFLAKGGKTVYFGDIGEGSNILLDYFARNGGRNCDKSENPAEYILDIVSGDKETQIDWPETWKNSLEYAEMIQELDRLHKLEAAEDSTQELDNDSSSEFAMPFLSQLYYVLLRVFQQYFRQPEYILSKYILGIISGLFIGFSFWKSDNTQQGFQNVLFSVFLLCTIFGTMVNQIMPKFVMQRSLYEVRERPSRVYSWKVFILSQLIVEIPWQFGIGVCAWACFYFSVFGTGTTTESRGIVLLYIAQFYMYAGSMAQFVVAAIGEPAVAAMLATMMFGLSFIFNGVMQPPSMLPRFWIFMYRVSPFTYYVGGISGAALHGRPVTCNAAELSVFDPPAGQTCGQYLAEYVSVAGGSLYNGNATGDCQYCAMSSADDYLAAREIYYEDRWRNYGIFWCYFVFNVFGAVTLYYLFRVRKWNTGGLKGKKNGGK</sequence>
<feature type="transmembrane region" description="Helical" evidence="11">
    <location>
        <begin position="1285"/>
        <end position="1303"/>
    </location>
</feature>
<evidence type="ECO:0000256" key="2">
    <source>
        <dbReference type="ARBA" id="ARBA00006012"/>
    </source>
</evidence>
<feature type="domain" description="ABC transporter" evidence="12">
    <location>
        <begin position="115"/>
        <end position="370"/>
    </location>
</feature>
<dbReference type="GO" id="GO:0016887">
    <property type="term" value="F:ATP hydrolysis activity"/>
    <property type="evidence" value="ECO:0007669"/>
    <property type="project" value="InterPro"/>
</dbReference>
<feature type="domain" description="ABC transporter" evidence="12">
    <location>
        <begin position="805"/>
        <end position="1047"/>
    </location>
</feature>
<evidence type="ECO:0000256" key="3">
    <source>
        <dbReference type="ARBA" id="ARBA00022448"/>
    </source>
</evidence>
<reference evidence="13" key="1">
    <citation type="submission" date="2021-12" db="EMBL/GenBank/DDBJ databases">
        <title>Convergent genome expansion in fungi linked to evolution of root-endophyte symbiosis.</title>
        <authorList>
            <consortium name="DOE Joint Genome Institute"/>
            <person name="Ke Y.-H."/>
            <person name="Bonito G."/>
            <person name="Liao H.-L."/>
            <person name="Looney B."/>
            <person name="Rojas-Flechas A."/>
            <person name="Nash J."/>
            <person name="Hameed K."/>
            <person name="Schadt C."/>
            <person name="Martin F."/>
            <person name="Crous P.W."/>
            <person name="Miettinen O."/>
            <person name="Magnuson J.K."/>
            <person name="Labbe J."/>
            <person name="Jacobson D."/>
            <person name="Doktycz M.J."/>
            <person name="Veneault-Fourrey C."/>
            <person name="Kuo A."/>
            <person name="Mondo S."/>
            <person name="Calhoun S."/>
            <person name="Riley R."/>
            <person name="Ohm R."/>
            <person name="LaButti K."/>
            <person name="Andreopoulos B."/>
            <person name="Pangilinan J."/>
            <person name="Nolan M."/>
            <person name="Tritt A."/>
            <person name="Clum A."/>
            <person name="Lipzen A."/>
            <person name="Daum C."/>
            <person name="Barry K."/>
            <person name="Grigoriev I.V."/>
            <person name="Vilgalys R."/>
        </authorList>
    </citation>
    <scope>NUCLEOTIDE SEQUENCE</scope>
    <source>
        <strain evidence="13">PMI_201</strain>
    </source>
</reference>
<gene>
    <name evidence="13" type="ORF">BGW36DRAFT_404553</name>
</gene>
<dbReference type="Pfam" id="PF01061">
    <property type="entry name" value="ABC2_membrane"/>
    <property type="match status" value="2"/>
</dbReference>
<comment type="caution">
    <text evidence="13">The sequence shown here is derived from an EMBL/GenBank/DDBJ whole genome shotgun (WGS) entry which is preliminary data.</text>
</comment>
<feature type="region of interest" description="Disordered" evidence="10">
    <location>
        <begin position="376"/>
        <end position="396"/>
    </location>
</feature>
<dbReference type="GO" id="GO:0005524">
    <property type="term" value="F:ATP binding"/>
    <property type="evidence" value="ECO:0007669"/>
    <property type="project" value="UniProtKB-KW"/>
</dbReference>
<dbReference type="InterPro" id="IPR034003">
    <property type="entry name" value="ABCG_PDR_2"/>
</dbReference>
<keyword evidence="14" id="KW-1185">Reference proteome</keyword>
<evidence type="ECO:0000313" key="14">
    <source>
        <dbReference type="Proteomes" id="UP001201262"/>
    </source>
</evidence>
<feature type="transmembrane region" description="Helical" evidence="11">
    <location>
        <begin position="557"/>
        <end position="581"/>
    </location>
</feature>
<dbReference type="SUPFAM" id="SSF52540">
    <property type="entry name" value="P-loop containing nucleoside triphosphate hydrolases"/>
    <property type="match status" value="2"/>
</dbReference>
<organism evidence="13 14">
    <name type="scientific">Talaromyces proteolyticus</name>
    <dbReference type="NCBI Taxonomy" id="1131652"/>
    <lineage>
        <taxon>Eukaryota</taxon>
        <taxon>Fungi</taxon>
        <taxon>Dikarya</taxon>
        <taxon>Ascomycota</taxon>
        <taxon>Pezizomycotina</taxon>
        <taxon>Eurotiomycetes</taxon>
        <taxon>Eurotiomycetidae</taxon>
        <taxon>Eurotiales</taxon>
        <taxon>Trichocomaceae</taxon>
        <taxon>Talaromyces</taxon>
        <taxon>Talaromyces sect. Bacilispori</taxon>
    </lineage>
</organism>
<evidence type="ECO:0000256" key="4">
    <source>
        <dbReference type="ARBA" id="ARBA00022475"/>
    </source>
</evidence>
<dbReference type="InterPro" id="IPR003439">
    <property type="entry name" value="ABC_transporter-like_ATP-bd"/>
</dbReference>
<evidence type="ECO:0000256" key="7">
    <source>
        <dbReference type="ARBA" id="ARBA00022840"/>
    </source>
</evidence>
<dbReference type="PROSITE" id="PS00211">
    <property type="entry name" value="ABC_TRANSPORTER_1"/>
    <property type="match status" value="1"/>
</dbReference>
<keyword evidence="5 11" id="KW-0812">Transmembrane</keyword>
<feature type="transmembrane region" description="Helical" evidence="11">
    <location>
        <begin position="723"/>
        <end position="744"/>
    </location>
</feature>
<evidence type="ECO:0000256" key="9">
    <source>
        <dbReference type="ARBA" id="ARBA00023136"/>
    </source>
</evidence>
<accession>A0AAD4KWG0</accession>
<feature type="transmembrane region" description="Helical" evidence="11">
    <location>
        <begin position="1142"/>
        <end position="1161"/>
    </location>
</feature>
<protein>
    <submittedName>
        <fullName evidence="13">ABC-2 type transporter-domain-containing protein</fullName>
    </submittedName>
</protein>
<feature type="compositionally biased region" description="Basic and acidic residues" evidence="10">
    <location>
        <begin position="385"/>
        <end position="396"/>
    </location>
</feature>
<feature type="region of interest" description="Disordered" evidence="10">
    <location>
        <begin position="771"/>
        <end position="793"/>
    </location>
</feature>
<dbReference type="EMBL" id="JAJTJA010000003">
    <property type="protein sequence ID" value="KAH8701596.1"/>
    <property type="molecule type" value="Genomic_DNA"/>
</dbReference>
<evidence type="ECO:0000256" key="1">
    <source>
        <dbReference type="ARBA" id="ARBA00004651"/>
    </source>
</evidence>
<evidence type="ECO:0000256" key="10">
    <source>
        <dbReference type="SAM" id="MobiDB-lite"/>
    </source>
</evidence>
<dbReference type="CDD" id="cd03232">
    <property type="entry name" value="ABCG_PDR_domain2"/>
    <property type="match status" value="1"/>
</dbReference>
<feature type="compositionally biased region" description="Polar residues" evidence="10">
    <location>
        <begin position="10"/>
        <end position="21"/>
    </location>
</feature>
<comment type="similarity">
    <text evidence="2">Belongs to the ABC transporter superfamily. ABCG family. PDR (TC 3.A.1.205) subfamily.</text>
</comment>
<feature type="transmembrane region" description="Helical" evidence="11">
    <location>
        <begin position="1257"/>
        <end position="1279"/>
    </location>
</feature>
<dbReference type="PROSITE" id="PS50893">
    <property type="entry name" value="ABC_TRANSPORTER_2"/>
    <property type="match status" value="2"/>
</dbReference>
<dbReference type="FunFam" id="3.40.50.300:FF:000054">
    <property type="entry name" value="ABC multidrug transporter atrF"/>
    <property type="match status" value="1"/>
</dbReference>
<feature type="transmembrane region" description="Helical" evidence="11">
    <location>
        <begin position="593"/>
        <end position="611"/>
    </location>
</feature>
<feature type="transmembrane region" description="Helical" evidence="11">
    <location>
        <begin position="1173"/>
        <end position="1192"/>
    </location>
</feature>
<dbReference type="SMART" id="SM00382">
    <property type="entry name" value="AAA"/>
    <property type="match status" value="2"/>
</dbReference>
<dbReference type="InterPro" id="IPR013525">
    <property type="entry name" value="ABC2_TM"/>
</dbReference>
<proteinExistence type="inferred from homology"/>
<name>A0AAD4KWG0_9EURO</name>
<evidence type="ECO:0000256" key="5">
    <source>
        <dbReference type="ARBA" id="ARBA00022692"/>
    </source>
</evidence>
<dbReference type="GeneID" id="70249225"/>
<keyword evidence="6" id="KW-0547">Nucleotide-binding</keyword>
<dbReference type="Proteomes" id="UP001201262">
    <property type="component" value="Unassembled WGS sequence"/>
</dbReference>
<feature type="transmembrane region" description="Helical" evidence="11">
    <location>
        <begin position="623"/>
        <end position="642"/>
    </location>
</feature>
<feature type="transmembrane region" description="Helical" evidence="11">
    <location>
        <begin position="483"/>
        <end position="503"/>
    </location>
</feature>
<feature type="region of interest" description="Disordered" evidence="10">
    <location>
        <begin position="1"/>
        <end position="23"/>
    </location>
</feature>
<dbReference type="GO" id="GO:0140359">
    <property type="term" value="F:ABC-type transporter activity"/>
    <property type="evidence" value="ECO:0007669"/>
    <property type="project" value="InterPro"/>
</dbReference>
<dbReference type="InterPro" id="IPR029481">
    <property type="entry name" value="ABC_trans_N"/>
</dbReference>
<dbReference type="InterPro" id="IPR003593">
    <property type="entry name" value="AAA+_ATPase"/>
</dbReference>
<comment type="subcellular location">
    <subcellularLocation>
        <location evidence="1">Cell membrane</location>
        <topology evidence="1">Multi-pass membrane protein</topology>
    </subcellularLocation>
</comment>
<dbReference type="RefSeq" id="XP_046074972.1">
    <property type="nucleotide sequence ID" value="XM_046218938.1"/>
</dbReference>
<dbReference type="PANTHER" id="PTHR19241">
    <property type="entry name" value="ATP-BINDING CASSETTE TRANSPORTER"/>
    <property type="match status" value="1"/>
</dbReference>
<dbReference type="Pfam" id="PF00005">
    <property type="entry name" value="ABC_tran"/>
    <property type="match status" value="2"/>
</dbReference>
<evidence type="ECO:0000313" key="13">
    <source>
        <dbReference type="EMBL" id="KAH8701596.1"/>
    </source>
</evidence>
<dbReference type="Pfam" id="PF14510">
    <property type="entry name" value="ABC_trans_N"/>
    <property type="match status" value="1"/>
</dbReference>
<keyword evidence="7" id="KW-0067">ATP-binding</keyword>
<dbReference type="InterPro" id="IPR017871">
    <property type="entry name" value="ABC_transporter-like_CS"/>
</dbReference>
<evidence type="ECO:0000259" key="12">
    <source>
        <dbReference type="PROSITE" id="PS50893"/>
    </source>
</evidence>
<dbReference type="InterPro" id="IPR043926">
    <property type="entry name" value="ABCG_dom"/>
</dbReference>
<keyword evidence="9 11" id="KW-0472">Membrane</keyword>
<dbReference type="GO" id="GO:0005886">
    <property type="term" value="C:plasma membrane"/>
    <property type="evidence" value="ECO:0007669"/>
    <property type="project" value="UniProtKB-SubCell"/>
</dbReference>
<keyword evidence="8 11" id="KW-1133">Transmembrane helix</keyword>
<dbReference type="Gene3D" id="3.40.50.300">
    <property type="entry name" value="P-loop containing nucleotide triphosphate hydrolases"/>
    <property type="match status" value="2"/>
</dbReference>
<feature type="transmembrane region" description="Helical" evidence="11">
    <location>
        <begin position="1315"/>
        <end position="1334"/>
    </location>
</feature>
<keyword evidence="4" id="KW-1003">Cell membrane</keyword>
<feature type="transmembrane region" description="Helical" evidence="11">
    <location>
        <begin position="515"/>
        <end position="536"/>
    </location>
</feature>
<dbReference type="InterPro" id="IPR027417">
    <property type="entry name" value="P-loop_NTPase"/>
</dbReference>
<dbReference type="InterPro" id="IPR010929">
    <property type="entry name" value="PDR_CDR_ABC"/>
</dbReference>
<dbReference type="Pfam" id="PF19055">
    <property type="entry name" value="ABC2_membrane_7"/>
    <property type="match status" value="1"/>
</dbReference>
<evidence type="ECO:0000256" key="6">
    <source>
        <dbReference type="ARBA" id="ARBA00022741"/>
    </source>
</evidence>
<feature type="compositionally biased region" description="Polar residues" evidence="10">
    <location>
        <begin position="36"/>
        <end position="48"/>
    </location>
</feature>
<dbReference type="Pfam" id="PF06422">
    <property type="entry name" value="PDR_CDR"/>
    <property type="match status" value="1"/>
</dbReference>
<evidence type="ECO:0000256" key="8">
    <source>
        <dbReference type="ARBA" id="ARBA00022989"/>
    </source>
</evidence>
<feature type="transmembrane region" description="Helical" evidence="11">
    <location>
        <begin position="1226"/>
        <end position="1245"/>
    </location>
</feature>
<feature type="compositionally biased region" description="Polar residues" evidence="10">
    <location>
        <begin position="776"/>
        <end position="793"/>
    </location>
</feature>
<evidence type="ECO:0000256" key="11">
    <source>
        <dbReference type="SAM" id="Phobius"/>
    </source>
</evidence>
<feature type="region of interest" description="Disordered" evidence="10">
    <location>
        <begin position="36"/>
        <end position="58"/>
    </location>
</feature>
<keyword evidence="3" id="KW-0813">Transport</keyword>
<feature type="transmembrane region" description="Helical" evidence="11">
    <location>
        <begin position="1408"/>
        <end position="1428"/>
    </location>
</feature>